<protein>
    <submittedName>
        <fullName evidence="2">Uncharacterized protein</fullName>
    </submittedName>
</protein>
<accession>A0AC34R265</accession>
<evidence type="ECO:0000313" key="2">
    <source>
        <dbReference type="WBParaSite" id="JU765_v2.g2862.t1"/>
    </source>
</evidence>
<organism evidence="1 2">
    <name type="scientific">Panagrolaimus sp. JU765</name>
    <dbReference type="NCBI Taxonomy" id="591449"/>
    <lineage>
        <taxon>Eukaryota</taxon>
        <taxon>Metazoa</taxon>
        <taxon>Ecdysozoa</taxon>
        <taxon>Nematoda</taxon>
        <taxon>Chromadorea</taxon>
        <taxon>Rhabditida</taxon>
        <taxon>Tylenchina</taxon>
        <taxon>Panagrolaimomorpha</taxon>
        <taxon>Panagrolaimoidea</taxon>
        <taxon>Panagrolaimidae</taxon>
        <taxon>Panagrolaimus</taxon>
    </lineage>
</organism>
<name>A0AC34R265_9BILA</name>
<evidence type="ECO:0000313" key="1">
    <source>
        <dbReference type="Proteomes" id="UP000887576"/>
    </source>
</evidence>
<sequence length="270" mass="30566">MCSALSPTLKVNIILGDKMSDDLADFFAKKAQKSKDKKKKMNVGDIAAKLERTARIQEQEEREDLERQQQEEANVAQPEDSEWIEVVDDDLTNKLEEIGIRGMDVSELTDEEEEEEEKSEVEPAKTWNIESSEKPKESERAENIAPAPKIKYVPPSTRTARRVGPTPHIDLKNEQMFPSIENAGKIEEEMSKAEEKKAVKSTSQGGAWKVQGEPEKPAREAEKPTPQVYRPPQRQTQAYVPPQNRETTKTSAAVPSNKYVVPNKRAQQPW</sequence>
<dbReference type="WBParaSite" id="JU765_v2.g2862.t1">
    <property type="protein sequence ID" value="JU765_v2.g2862.t1"/>
    <property type="gene ID" value="JU765_v2.g2862"/>
</dbReference>
<reference evidence="2" key="1">
    <citation type="submission" date="2022-11" db="UniProtKB">
        <authorList>
            <consortium name="WormBaseParasite"/>
        </authorList>
    </citation>
    <scope>IDENTIFICATION</scope>
</reference>
<proteinExistence type="predicted"/>
<dbReference type="Proteomes" id="UP000887576">
    <property type="component" value="Unplaced"/>
</dbReference>